<keyword evidence="4" id="KW-1185">Reference proteome</keyword>
<dbReference type="OrthoDB" id="427711at2759"/>
<gene>
    <name evidence="3" type="ORF">L486_01106</name>
</gene>
<evidence type="ECO:0000313" key="4">
    <source>
        <dbReference type="Proteomes" id="UP000092583"/>
    </source>
</evidence>
<dbReference type="Gene3D" id="3.40.50.10190">
    <property type="entry name" value="BRCT domain"/>
    <property type="match status" value="2"/>
</dbReference>
<feature type="domain" description="BRCT" evidence="2">
    <location>
        <begin position="218"/>
        <end position="314"/>
    </location>
</feature>
<dbReference type="SMART" id="SM00292">
    <property type="entry name" value="BRCT"/>
    <property type="match status" value="3"/>
</dbReference>
<feature type="compositionally biased region" description="Basic and acidic residues" evidence="1">
    <location>
        <begin position="351"/>
        <end position="378"/>
    </location>
</feature>
<feature type="compositionally biased region" description="Polar residues" evidence="1">
    <location>
        <begin position="813"/>
        <end position="828"/>
    </location>
</feature>
<dbReference type="InterPro" id="IPR036420">
    <property type="entry name" value="BRCT_dom_sf"/>
</dbReference>
<sequence>MSRAAPGDRAMAYQPGVQPPNGPSYHSRTGDQNQSYGDSRKERLLFRNERFYAHGRDEERMDMERYIVDRAGGTIVDRASCNFIVVSHEPSYAKLFAKSLPREQGEKVIRLEWIRQSVEKGVIQSRKLFWAIPREDLDAVYKSGPDNHVTQDSPNLARRLDINRSWEHKRGDDGFGQNGKSRWEKDNGWKDRIKKDSYDRIRSTSSNTPQESNHHNDDPKGIFRHHIVWVVGAPGQHRYLKNLFMSHGGLKSHNLSSATQVVFYPPNRGFEEVTKNDHIRGENLYGKGVRCLTYRWVEDSVKAKRLLDEKDYLVEKKDLFDNDFWRRVRERRFEDVQRCIDRESGFSTEIHQSEKENRRESCFGGKHQEIDGSDDPKSTIHPDQVASLLKQLTARVGTVIEAAQSQIQDTAPAQVPSKLSHSGYEPIDRELPADLVADRYPTPISPVRESSYQFSKSWSGLTNTDGFAMNNGEDASQEGSMDATQLQALATPRQSISSSESQNKDMYQPLTGKLIWVVGPGSARDTLHPKIMQLGGSLSTRLPSSTIVVFCRSAAKPFIMSRMRDFERAAESDCLLVAESWIHDLYFVQTYLDPKPYLINGPELLSDVQLWHGIIPWSRTRAEGQRYIGESDKLSEPWQKYLGAEHGDDRHRSTKEGQVREQSIPAAEQAERREPTGASYKHVEPQHIARDPMGLAVLERSRQGDCVPLSLQPLAVSVLPLSANWILSPKIQLDPCRAPKPPLPNCHDTQAASTRLPAKIDGPLPEERTEIDGLVVPAPTTVHEQDDSDDYADLAGIFSSDAEEDETVREQSDLTPASAIQSEASSNVPVKRGRGRPEGTFKKRSRLPYSTKTQAKGKARSKDLTDEEVDYMNETVGLGDEDSDDSDYTTVKRLYGGSS</sequence>
<feature type="region of interest" description="Disordered" evidence="1">
    <location>
        <begin position="350"/>
        <end position="378"/>
    </location>
</feature>
<evidence type="ECO:0000256" key="1">
    <source>
        <dbReference type="SAM" id="MobiDB-lite"/>
    </source>
</evidence>
<proteinExistence type="predicted"/>
<feature type="domain" description="BRCT" evidence="2">
    <location>
        <begin position="41"/>
        <end position="131"/>
    </location>
</feature>
<protein>
    <recommendedName>
        <fullName evidence="2">BRCT domain-containing protein</fullName>
    </recommendedName>
</protein>
<feature type="compositionally biased region" description="Basic and acidic residues" evidence="1">
    <location>
        <begin position="181"/>
        <end position="202"/>
    </location>
</feature>
<feature type="region of interest" description="Disordered" evidence="1">
    <location>
        <begin position="800"/>
        <end position="899"/>
    </location>
</feature>
<dbReference type="SUPFAM" id="SSF52113">
    <property type="entry name" value="BRCT domain"/>
    <property type="match status" value="3"/>
</dbReference>
<evidence type="ECO:0000259" key="2">
    <source>
        <dbReference type="PROSITE" id="PS50172"/>
    </source>
</evidence>
<organism evidence="3 4">
    <name type="scientific">Kwoniella mangroviensis CBS 10435</name>
    <dbReference type="NCBI Taxonomy" id="1331196"/>
    <lineage>
        <taxon>Eukaryota</taxon>
        <taxon>Fungi</taxon>
        <taxon>Dikarya</taxon>
        <taxon>Basidiomycota</taxon>
        <taxon>Agaricomycotina</taxon>
        <taxon>Tremellomycetes</taxon>
        <taxon>Tremellales</taxon>
        <taxon>Cryptococcaceae</taxon>
        <taxon>Kwoniella</taxon>
    </lineage>
</organism>
<reference evidence="3 4" key="1">
    <citation type="submission" date="2013-07" db="EMBL/GenBank/DDBJ databases">
        <title>The Genome Sequence of Kwoniella mangroviensis CBS10435.</title>
        <authorList>
            <consortium name="The Broad Institute Genome Sequencing Platform"/>
            <person name="Cuomo C."/>
            <person name="Litvintseva A."/>
            <person name="Chen Y."/>
            <person name="Heitman J."/>
            <person name="Sun S."/>
            <person name="Springer D."/>
            <person name="Dromer F."/>
            <person name="Young S.K."/>
            <person name="Zeng Q."/>
            <person name="Gargeya S."/>
            <person name="Fitzgerald M."/>
            <person name="Abouelleil A."/>
            <person name="Alvarado L."/>
            <person name="Berlin A.M."/>
            <person name="Chapman S.B."/>
            <person name="Dewar J."/>
            <person name="Goldberg J."/>
            <person name="Griggs A."/>
            <person name="Gujja S."/>
            <person name="Hansen M."/>
            <person name="Howarth C."/>
            <person name="Imamovic A."/>
            <person name="Larimer J."/>
            <person name="McCowan C."/>
            <person name="Murphy C."/>
            <person name="Pearson M."/>
            <person name="Priest M."/>
            <person name="Roberts A."/>
            <person name="Saif S."/>
            <person name="Shea T."/>
            <person name="Sykes S."/>
            <person name="Wortman J."/>
            <person name="Nusbaum C."/>
            <person name="Birren B."/>
        </authorList>
    </citation>
    <scope>NUCLEOTIDE SEQUENCE [LARGE SCALE GENOMIC DNA]</scope>
    <source>
        <strain evidence="3 4">CBS 10435</strain>
    </source>
</reference>
<feature type="compositionally biased region" description="Basic and acidic residues" evidence="1">
    <location>
        <begin position="669"/>
        <end position="679"/>
    </location>
</feature>
<feature type="compositionally biased region" description="Basic and acidic residues" evidence="1">
    <location>
        <begin position="645"/>
        <end position="659"/>
    </location>
</feature>
<feature type="region of interest" description="Disordered" evidence="1">
    <location>
        <begin position="1"/>
        <end position="39"/>
    </location>
</feature>
<dbReference type="Proteomes" id="UP000092583">
    <property type="component" value="Unassembled WGS sequence"/>
</dbReference>
<feature type="region of interest" description="Disordered" evidence="1">
    <location>
        <begin position="645"/>
        <end position="679"/>
    </location>
</feature>
<accession>A0A1B9J111</accession>
<dbReference type="PROSITE" id="PS50172">
    <property type="entry name" value="BRCT"/>
    <property type="match status" value="3"/>
</dbReference>
<feature type="domain" description="BRCT" evidence="2">
    <location>
        <begin position="505"/>
        <end position="599"/>
    </location>
</feature>
<dbReference type="EMBL" id="KI669459">
    <property type="protein sequence ID" value="OCF61458.1"/>
    <property type="molecule type" value="Genomic_DNA"/>
</dbReference>
<feature type="region of interest" description="Disordered" evidence="1">
    <location>
        <begin position="167"/>
        <end position="218"/>
    </location>
</feature>
<dbReference type="AlphaFoldDB" id="A0A1B9J111"/>
<dbReference type="InterPro" id="IPR001357">
    <property type="entry name" value="BRCT_dom"/>
</dbReference>
<name>A0A1B9J111_9TREE</name>
<reference evidence="4" key="2">
    <citation type="submission" date="2013-12" db="EMBL/GenBank/DDBJ databases">
        <title>Evolution of pathogenesis and genome organization in the Tremellales.</title>
        <authorList>
            <person name="Cuomo C."/>
            <person name="Litvintseva A."/>
            <person name="Heitman J."/>
            <person name="Chen Y."/>
            <person name="Sun S."/>
            <person name="Springer D."/>
            <person name="Dromer F."/>
            <person name="Young S."/>
            <person name="Zeng Q."/>
            <person name="Chapman S."/>
            <person name="Gujja S."/>
            <person name="Saif S."/>
            <person name="Birren B."/>
        </authorList>
    </citation>
    <scope>NUCLEOTIDE SEQUENCE [LARGE SCALE GENOMIC DNA]</scope>
    <source>
        <strain evidence="4">CBS 10435</strain>
    </source>
</reference>
<evidence type="ECO:0000313" key="3">
    <source>
        <dbReference type="EMBL" id="OCF61458.1"/>
    </source>
</evidence>
<feature type="compositionally biased region" description="Polar residues" evidence="1">
    <location>
        <begin position="24"/>
        <end position="37"/>
    </location>
</feature>